<protein>
    <submittedName>
        <fullName evidence="3">Uncharacterized protein</fullName>
    </submittedName>
</protein>
<reference evidence="3 4" key="1">
    <citation type="submission" date="2016-03" db="EMBL/GenBank/DDBJ databases">
        <authorList>
            <person name="Rimple P."/>
            <person name="Montgomery M.T."/>
            <person name="Guerrero C.A."/>
            <person name="Mavrich T.N."/>
            <person name="Pope W.H."/>
            <person name="Garlena R.A."/>
            <person name="Russell D.A."/>
            <person name="Jacobs-Sera D."/>
            <person name="Hendrix R.W."/>
            <person name="Hatfull G.F."/>
        </authorList>
    </citation>
    <scope>NUCLEOTIDE SEQUENCE [LARGE SCALE GENOMIC DNA]</scope>
</reference>
<dbReference type="EMBL" id="KU998252">
    <property type="protein sequence ID" value="ANA87266.1"/>
    <property type="molecule type" value="Genomic_DNA"/>
</dbReference>
<sequence length="172" mass="19951">MKTDALNQLLWAENTAVVQNFTHETLYGIGTIVVALATLVGAFATYKSIKDRSQLRSYDELEKELEDTRKEFRERLNNRDLEHQEERDNIDARWREAFDKNTNEFRQELDTVRATARATAIEVSELKRVSIASINHIDKQNHQLREVGINPAPLPIEVEIFKNKELERGENS</sequence>
<feature type="coiled-coil region" evidence="1">
    <location>
        <begin position="51"/>
        <end position="78"/>
    </location>
</feature>
<feature type="transmembrane region" description="Helical" evidence="2">
    <location>
        <begin position="26"/>
        <end position="46"/>
    </location>
</feature>
<gene>
    <name evidence="3" type="primary">32</name>
    <name evidence="3" type="ORF">PBI_PATRICKSTAR_32</name>
</gene>
<accession>A0A160DGM6</accession>
<keyword evidence="2" id="KW-0472">Membrane</keyword>
<organism evidence="3 4">
    <name type="scientific">Gordonia phage PatrickStar</name>
    <dbReference type="NCBI Taxonomy" id="1838076"/>
    <lineage>
        <taxon>Viruses</taxon>
        <taxon>Duplodnaviria</taxon>
        <taxon>Heunggongvirae</taxon>
        <taxon>Uroviricota</taxon>
        <taxon>Caudoviricetes</taxon>
        <taxon>Orchidvirus</taxon>
        <taxon>Orchidvirus orchid</taxon>
    </lineage>
</organism>
<dbReference type="Proteomes" id="UP000229511">
    <property type="component" value="Genome"/>
</dbReference>
<keyword evidence="1" id="KW-0175">Coiled coil</keyword>
<name>A0A160DGM6_9CAUD</name>
<keyword evidence="2" id="KW-1133">Transmembrane helix</keyword>
<evidence type="ECO:0000313" key="4">
    <source>
        <dbReference type="Proteomes" id="UP000229511"/>
    </source>
</evidence>
<keyword evidence="2" id="KW-0812">Transmembrane</keyword>
<evidence type="ECO:0000256" key="2">
    <source>
        <dbReference type="SAM" id="Phobius"/>
    </source>
</evidence>
<evidence type="ECO:0000313" key="3">
    <source>
        <dbReference type="EMBL" id="ANA87266.1"/>
    </source>
</evidence>
<evidence type="ECO:0000256" key="1">
    <source>
        <dbReference type="SAM" id="Coils"/>
    </source>
</evidence>
<proteinExistence type="predicted"/>